<gene>
    <name evidence="1" type="ORF">MANES_06G048501v8</name>
</gene>
<dbReference type="EMBL" id="CM004392">
    <property type="protein sequence ID" value="KAG8652042.1"/>
    <property type="molecule type" value="Genomic_DNA"/>
</dbReference>
<sequence>MVMLWILNSISKDLVGSFFYATTAREHWLELGERYGESNRSMIYQIKRRIASILQENLSVMTYYNKFVISYRK</sequence>
<keyword evidence="2" id="KW-1185">Reference proteome</keyword>
<evidence type="ECO:0000313" key="2">
    <source>
        <dbReference type="Proteomes" id="UP000091857"/>
    </source>
</evidence>
<reference evidence="2" key="1">
    <citation type="journal article" date="2016" name="Nat. Biotechnol.">
        <title>Sequencing wild and cultivated cassava and related species reveals extensive interspecific hybridization and genetic diversity.</title>
        <authorList>
            <person name="Bredeson J.V."/>
            <person name="Lyons J.B."/>
            <person name="Prochnik S.E."/>
            <person name="Wu G.A."/>
            <person name="Ha C.M."/>
            <person name="Edsinger-Gonzales E."/>
            <person name="Grimwood J."/>
            <person name="Schmutz J."/>
            <person name="Rabbi I.Y."/>
            <person name="Egesi C."/>
            <person name="Nauluvula P."/>
            <person name="Lebot V."/>
            <person name="Ndunguru J."/>
            <person name="Mkamilo G."/>
            <person name="Bart R.S."/>
            <person name="Setter T.L."/>
            <person name="Gleadow R.M."/>
            <person name="Kulakow P."/>
            <person name="Ferguson M.E."/>
            <person name="Rounsley S."/>
            <person name="Rokhsar D.S."/>
        </authorList>
    </citation>
    <scope>NUCLEOTIDE SEQUENCE [LARGE SCALE GENOMIC DNA]</scope>
    <source>
        <strain evidence="2">cv. AM560-2</strain>
    </source>
</reference>
<protein>
    <submittedName>
        <fullName evidence="1">Uncharacterized protein</fullName>
    </submittedName>
</protein>
<organism evidence="1 2">
    <name type="scientific">Manihot esculenta</name>
    <name type="common">Cassava</name>
    <name type="synonym">Jatropha manihot</name>
    <dbReference type="NCBI Taxonomy" id="3983"/>
    <lineage>
        <taxon>Eukaryota</taxon>
        <taxon>Viridiplantae</taxon>
        <taxon>Streptophyta</taxon>
        <taxon>Embryophyta</taxon>
        <taxon>Tracheophyta</taxon>
        <taxon>Spermatophyta</taxon>
        <taxon>Magnoliopsida</taxon>
        <taxon>eudicotyledons</taxon>
        <taxon>Gunneridae</taxon>
        <taxon>Pentapetalae</taxon>
        <taxon>rosids</taxon>
        <taxon>fabids</taxon>
        <taxon>Malpighiales</taxon>
        <taxon>Euphorbiaceae</taxon>
        <taxon>Crotonoideae</taxon>
        <taxon>Manihoteae</taxon>
        <taxon>Manihot</taxon>
    </lineage>
</organism>
<accession>A0ACB7HHE9</accession>
<proteinExistence type="predicted"/>
<name>A0ACB7HHE9_MANES</name>
<comment type="caution">
    <text evidence="1">The sequence shown here is derived from an EMBL/GenBank/DDBJ whole genome shotgun (WGS) entry which is preliminary data.</text>
</comment>
<dbReference type="Proteomes" id="UP000091857">
    <property type="component" value="Chromosome 6"/>
</dbReference>
<evidence type="ECO:0000313" key="1">
    <source>
        <dbReference type="EMBL" id="KAG8652042.1"/>
    </source>
</evidence>